<accession>A0AAW0AB11</accession>
<evidence type="ECO:0000313" key="1">
    <source>
        <dbReference type="EMBL" id="KAK7006307.1"/>
    </source>
</evidence>
<dbReference type="Proteomes" id="UP001362999">
    <property type="component" value="Unassembled WGS sequence"/>
</dbReference>
<organism evidence="1 2">
    <name type="scientific">Favolaschia claudopus</name>
    <dbReference type="NCBI Taxonomy" id="2862362"/>
    <lineage>
        <taxon>Eukaryota</taxon>
        <taxon>Fungi</taxon>
        <taxon>Dikarya</taxon>
        <taxon>Basidiomycota</taxon>
        <taxon>Agaricomycotina</taxon>
        <taxon>Agaricomycetes</taxon>
        <taxon>Agaricomycetidae</taxon>
        <taxon>Agaricales</taxon>
        <taxon>Marasmiineae</taxon>
        <taxon>Mycenaceae</taxon>
        <taxon>Favolaschia</taxon>
    </lineage>
</organism>
<sequence>MEIEEEIHMPGSEPLDDLLADGGTHPMINLSGGTGGAGGNGGLNGGVGGNGEGARLYVSEAKRWTVNLNAAGGQQALVKDNYRKIGWGDVYLQNSLYVNTDPWWQPQCTIHKVWSAKINNQDFTAVTYEGIGAEQEWKEDVERYMKMRHGNILQIYGIVQDKNHDIYAAIFHGDYIPFKQLQTPYQNSRMWTVLINAYYCHDYYKADEYVTTTFSSSGYIFGYTLLVQCATGRLCLVLRKNTRGPDISGNRYRHLAVPPTNFLSSANTNLMMQSLALEEYHRLCADSLALDHQDYAICPIHMGSVYYVGSDPVEIASLPLLSPFPELEWDAHWHAYDPGNQEMHKYLTPEGWTRLPSSEVLSYAAFSFVVWNRGVNPVNPWFSQANYIYSQLGIDSDSHEREKYVLFHRAEFWIQLLYYEEAASSGYLFLCPPEDFQVGPASFKWPECCAYWSLDPSGMEQLSDEEASALGFPTICWTTKMRGRSWDHNIYAGLRELHQTKGFDPDSQDVARHLGHPLYQLCSDTKNPDAQGGWTARENALGEEGTATAQKKMRGARDLRGVFVGSGEDTQGALPRESVGVKMIRAANSADKKSAPVARVQGGHGHRINETRIMEEHGVQADEPSQSAYIRSTTVSPLRSQISAIRAFDLMPRMNTVTALRVE</sequence>
<dbReference type="EMBL" id="JAWWNJ010000076">
    <property type="protein sequence ID" value="KAK7006307.1"/>
    <property type="molecule type" value="Genomic_DNA"/>
</dbReference>
<dbReference type="AlphaFoldDB" id="A0AAW0AB11"/>
<keyword evidence="2" id="KW-1185">Reference proteome</keyword>
<evidence type="ECO:0000313" key="2">
    <source>
        <dbReference type="Proteomes" id="UP001362999"/>
    </source>
</evidence>
<reference evidence="1 2" key="1">
    <citation type="journal article" date="2024" name="J Genomics">
        <title>Draft genome sequencing and assembly of Favolaschia claudopus CIRM-BRFM 2984 isolated from oak limbs.</title>
        <authorList>
            <person name="Navarro D."/>
            <person name="Drula E."/>
            <person name="Chaduli D."/>
            <person name="Cazenave R."/>
            <person name="Ahrendt S."/>
            <person name="Wang J."/>
            <person name="Lipzen A."/>
            <person name="Daum C."/>
            <person name="Barry K."/>
            <person name="Grigoriev I.V."/>
            <person name="Favel A."/>
            <person name="Rosso M.N."/>
            <person name="Martin F."/>
        </authorList>
    </citation>
    <scope>NUCLEOTIDE SEQUENCE [LARGE SCALE GENOMIC DNA]</scope>
    <source>
        <strain evidence="1 2">CIRM-BRFM 2984</strain>
    </source>
</reference>
<gene>
    <name evidence="1" type="ORF">R3P38DRAFT_3214355</name>
</gene>
<name>A0AAW0AB11_9AGAR</name>
<protein>
    <submittedName>
        <fullName evidence="1">Uncharacterized protein</fullName>
    </submittedName>
</protein>
<proteinExistence type="predicted"/>
<comment type="caution">
    <text evidence="1">The sequence shown here is derived from an EMBL/GenBank/DDBJ whole genome shotgun (WGS) entry which is preliminary data.</text>
</comment>